<name>A0A8D8X644_9HEMI</name>
<organism evidence="1">
    <name type="scientific">Cacopsylla melanoneura</name>
    <dbReference type="NCBI Taxonomy" id="428564"/>
    <lineage>
        <taxon>Eukaryota</taxon>
        <taxon>Metazoa</taxon>
        <taxon>Ecdysozoa</taxon>
        <taxon>Arthropoda</taxon>
        <taxon>Hexapoda</taxon>
        <taxon>Insecta</taxon>
        <taxon>Pterygota</taxon>
        <taxon>Neoptera</taxon>
        <taxon>Paraneoptera</taxon>
        <taxon>Hemiptera</taxon>
        <taxon>Sternorrhyncha</taxon>
        <taxon>Psylloidea</taxon>
        <taxon>Psyllidae</taxon>
        <taxon>Psyllinae</taxon>
        <taxon>Cacopsylla</taxon>
    </lineage>
</organism>
<evidence type="ECO:0000313" key="1">
    <source>
        <dbReference type="EMBL" id="CAG6685127.1"/>
    </source>
</evidence>
<sequence>MMMHDTGSNKCNVTNSLSVIKTPCNFCKQRLLLPFTRDKSYKLSSESWGKLSKKNKKYNNTIKLIIMFFYANFTKRGILIQNFTHNPQHDKRMELKETDKWRKYYDIGTYV</sequence>
<protein>
    <submittedName>
        <fullName evidence="1">Uncharacterized protein</fullName>
    </submittedName>
</protein>
<reference evidence="1" key="1">
    <citation type="submission" date="2021-05" db="EMBL/GenBank/DDBJ databases">
        <authorList>
            <person name="Alioto T."/>
            <person name="Alioto T."/>
            <person name="Gomez Garrido J."/>
        </authorList>
    </citation>
    <scope>NUCLEOTIDE SEQUENCE</scope>
</reference>
<dbReference type="AlphaFoldDB" id="A0A8D8X644"/>
<dbReference type="EMBL" id="HBUF01270880">
    <property type="protein sequence ID" value="CAG6685127.1"/>
    <property type="molecule type" value="Transcribed_RNA"/>
</dbReference>
<proteinExistence type="predicted"/>
<accession>A0A8D8X644</accession>